<comment type="subcellular location">
    <subcellularLocation>
        <location evidence="3">Cytoplasm</location>
    </subcellularLocation>
</comment>
<dbReference type="SUPFAM" id="SSF75420">
    <property type="entry name" value="YhbC-like, N-terminal domain"/>
    <property type="match status" value="1"/>
</dbReference>
<dbReference type="Proteomes" id="UP001054846">
    <property type="component" value="Chromosome"/>
</dbReference>
<dbReference type="RefSeq" id="WP_230843651.1">
    <property type="nucleotide sequence ID" value="NZ_CP063845.1"/>
</dbReference>
<evidence type="ECO:0000259" key="5">
    <source>
        <dbReference type="Pfam" id="PF17384"/>
    </source>
</evidence>
<dbReference type="Gene3D" id="2.30.30.180">
    <property type="entry name" value="Ribosome maturation factor RimP, C-terminal domain"/>
    <property type="match status" value="1"/>
</dbReference>
<dbReference type="PANTHER" id="PTHR33867:SF1">
    <property type="entry name" value="RIBOSOME MATURATION FACTOR RIMP"/>
    <property type="match status" value="1"/>
</dbReference>
<dbReference type="NCBIfam" id="NF000935">
    <property type="entry name" value="PRK00092.3-3"/>
    <property type="match status" value="1"/>
</dbReference>
<gene>
    <name evidence="3 6" type="primary">rimP</name>
    <name evidence="6" type="ORF">ISF26_09455</name>
</gene>
<sequence>MNPRDIVEQVTALAEPVAEQLGLQLVAVAYQTHTKPATLRVDIRHPTEGTGLDDCEKMSRALEALLDTRDDLIIGAYNLEVSSPGVERVLTTDREFIAFRGFAVMVRTFGPVDGKKQWEGRLLERDGENIYLTVAGRRVALPRPQVARVQLVQSRP</sequence>
<evidence type="ECO:0000256" key="1">
    <source>
        <dbReference type="ARBA" id="ARBA00022490"/>
    </source>
</evidence>
<dbReference type="Gene3D" id="3.30.300.70">
    <property type="entry name" value="RimP-like superfamily, N-terminal"/>
    <property type="match status" value="1"/>
</dbReference>
<keyword evidence="2 3" id="KW-0690">Ribosome biogenesis</keyword>
<dbReference type="InterPro" id="IPR028989">
    <property type="entry name" value="RimP_N"/>
</dbReference>
<dbReference type="PANTHER" id="PTHR33867">
    <property type="entry name" value="RIBOSOME MATURATION FACTOR RIMP"/>
    <property type="match status" value="1"/>
</dbReference>
<organism evidence="6 7">
    <name type="scientific">Gloeobacter morelensis MG652769</name>
    <dbReference type="NCBI Taxonomy" id="2781736"/>
    <lineage>
        <taxon>Bacteria</taxon>
        <taxon>Bacillati</taxon>
        <taxon>Cyanobacteriota</taxon>
        <taxon>Cyanophyceae</taxon>
        <taxon>Gloeobacterales</taxon>
        <taxon>Gloeobacteraceae</taxon>
        <taxon>Gloeobacter</taxon>
        <taxon>Gloeobacter morelensis</taxon>
    </lineage>
</organism>
<evidence type="ECO:0000256" key="2">
    <source>
        <dbReference type="ARBA" id="ARBA00022517"/>
    </source>
</evidence>
<dbReference type="HAMAP" id="MF_01077">
    <property type="entry name" value="RimP"/>
    <property type="match status" value="1"/>
</dbReference>
<evidence type="ECO:0000313" key="7">
    <source>
        <dbReference type="Proteomes" id="UP001054846"/>
    </source>
</evidence>
<accession>A0ABY3PRZ2</accession>
<dbReference type="Pfam" id="PF02576">
    <property type="entry name" value="RimP_N"/>
    <property type="match status" value="1"/>
</dbReference>
<dbReference type="SUPFAM" id="SSF74942">
    <property type="entry name" value="YhbC-like, C-terminal domain"/>
    <property type="match status" value="1"/>
</dbReference>
<protein>
    <recommendedName>
        <fullName evidence="3">Ribosome maturation factor RimP</fullName>
    </recommendedName>
</protein>
<dbReference type="Pfam" id="PF17384">
    <property type="entry name" value="DUF150_C"/>
    <property type="match status" value="1"/>
</dbReference>
<evidence type="ECO:0000256" key="3">
    <source>
        <dbReference type="HAMAP-Rule" id="MF_01077"/>
    </source>
</evidence>
<evidence type="ECO:0000313" key="6">
    <source>
        <dbReference type="EMBL" id="UFP96411.1"/>
    </source>
</evidence>
<name>A0ABY3PRZ2_9CYAN</name>
<keyword evidence="7" id="KW-1185">Reference proteome</keyword>
<dbReference type="InterPro" id="IPR028998">
    <property type="entry name" value="RimP_C"/>
</dbReference>
<reference evidence="6 7" key="1">
    <citation type="journal article" date="2021" name="Genome Biol. Evol.">
        <title>Complete Genome Sequencing of a Novel Gloeobacter Species from a Waterfall Cave in Mexico.</title>
        <authorList>
            <person name="Saw J.H."/>
            <person name="Cardona T."/>
            <person name="Montejano G."/>
        </authorList>
    </citation>
    <scope>NUCLEOTIDE SEQUENCE [LARGE SCALE GENOMIC DNA]</scope>
    <source>
        <strain evidence="6">MG652769</strain>
    </source>
</reference>
<feature type="domain" description="Ribosome maturation factor RimP N-terminal" evidence="4">
    <location>
        <begin position="13"/>
        <end position="87"/>
    </location>
</feature>
<dbReference type="InterPro" id="IPR003728">
    <property type="entry name" value="Ribosome_maturation_RimP"/>
</dbReference>
<proteinExistence type="inferred from homology"/>
<dbReference type="InterPro" id="IPR035956">
    <property type="entry name" value="RimP_N_sf"/>
</dbReference>
<dbReference type="InterPro" id="IPR036847">
    <property type="entry name" value="RimP_C_sf"/>
</dbReference>
<feature type="domain" description="Ribosome maturation factor RimP C-terminal" evidence="5">
    <location>
        <begin position="90"/>
        <end position="152"/>
    </location>
</feature>
<dbReference type="EMBL" id="CP063845">
    <property type="protein sequence ID" value="UFP96411.1"/>
    <property type="molecule type" value="Genomic_DNA"/>
</dbReference>
<evidence type="ECO:0000259" key="4">
    <source>
        <dbReference type="Pfam" id="PF02576"/>
    </source>
</evidence>
<comment type="similarity">
    <text evidence="3">Belongs to the RimP family.</text>
</comment>
<keyword evidence="1 3" id="KW-0963">Cytoplasm</keyword>
<comment type="function">
    <text evidence="3">Required for maturation of 30S ribosomal subunits.</text>
</comment>
<dbReference type="CDD" id="cd01734">
    <property type="entry name" value="YlxS_C"/>
    <property type="match status" value="1"/>
</dbReference>